<gene>
    <name evidence="1" type="ORF">NSA58_16115</name>
</gene>
<dbReference type="EMBL" id="JANKBY010000282">
    <property type="protein sequence ID" value="MCR1824309.1"/>
    <property type="molecule type" value="Genomic_DNA"/>
</dbReference>
<protein>
    <submittedName>
        <fullName evidence="1">Hydrolase</fullName>
    </submittedName>
</protein>
<name>A0A9X2S2W6_9FIRM</name>
<dbReference type="SUPFAM" id="SSF51412">
    <property type="entry name" value="Inosine monophosphate dehydrogenase (IMPDH)"/>
    <property type="match status" value="1"/>
</dbReference>
<dbReference type="RefSeq" id="WP_074429192.1">
    <property type="nucleotide sequence ID" value="NZ_JANKBY010000282.1"/>
</dbReference>
<evidence type="ECO:0000313" key="1">
    <source>
        <dbReference type="EMBL" id="MCR1824309.1"/>
    </source>
</evidence>
<keyword evidence="2" id="KW-1185">Reference proteome</keyword>
<dbReference type="AlphaFoldDB" id="A0A9X2S2W6"/>
<dbReference type="Proteomes" id="UP001140817">
    <property type="component" value="Unassembled WGS sequence"/>
</dbReference>
<proteinExistence type="predicted"/>
<dbReference type="Gene3D" id="3.20.20.70">
    <property type="entry name" value="Aldolase class I"/>
    <property type="match status" value="1"/>
</dbReference>
<sequence>MKQRPKSIDGTLRKSFLRVPEVIRECSGINIFGKRIKSLVFSTDLAIIKNINADAVIAVYPFTPQPIITQSIIMASDIPVFAGVGGGLTKGIRSVMLGTNAELQGAIGVVVNAPTSNGVVKALSNALDIPVVVTIVNDDTNIQERIDSGATIFNVSASVDTPRIVAKIRDAYPDFPIIATGGPTDESIRKTIAAGANAITWTPPSIAVLFKDVMNSYRQNSDAH</sequence>
<dbReference type="InterPro" id="IPR013785">
    <property type="entry name" value="Aldolase_TIM"/>
</dbReference>
<comment type="caution">
    <text evidence="1">The sequence shown here is derived from an EMBL/GenBank/DDBJ whole genome shotgun (WGS) entry which is preliminary data.</text>
</comment>
<keyword evidence="1" id="KW-0378">Hydrolase</keyword>
<evidence type="ECO:0000313" key="2">
    <source>
        <dbReference type="Proteomes" id="UP001140817"/>
    </source>
</evidence>
<organism evidence="1 2">
    <name type="scientific">Terrisporobacter muris</name>
    <dbReference type="NCBI Taxonomy" id="2963284"/>
    <lineage>
        <taxon>Bacteria</taxon>
        <taxon>Bacillati</taxon>
        <taxon>Bacillota</taxon>
        <taxon>Clostridia</taxon>
        <taxon>Peptostreptococcales</taxon>
        <taxon>Peptostreptococcaceae</taxon>
        <taxon>Terrisporobacter</taxon>
    </lineage>
</organism>
<accession>A0A9X2S2W6</accession>
<dbReference type="GO" id="GO:0016787">
    <property type="term" value="F:hydrolase activity"/>
    <property type="evidence" value="ECO:0007669"/>
    <property type="project" value="UniProtKB-KW"/>
</dbReference>
<reference evidence="1" key="1">
    <citation type="submission" date="2022-07" db="EMBL/GenBank/DDBJ databases">
        <title>Enhanced cultured diversity of the mouse gut microbiota enables custom-made synthetic communities.</title>
        <authorList>
            <person name="Afrizal A."/>
        </authorList>
    </citation>
    <scope>NUCLEOTIDE SEQUENCE</scope>
    <source>
        <strain evidence="1">DSM 29186</strain>
    </source>
</reference>